<dbReference type="GO" id="GO:0061599">
    <property type="term" value="F:molybdopterin molybdotransferase activity"/>
    <property type="evidence" value="ECO:0007669"/>
    <property type="project" value="UniProtKB-UniRule"/>
</dbReference>
<dbReference type="InterPro" id="IPR001453">
    <property type="entry name" value="MoaB/Mog_dom"/>
</dbReference>
<dbReference type="Pfam" id="PF03454">
    <property type="entry name" value="MoeA_C"/>
    <property type="match status" value="1"/>
</dbReference>
<name>A0AAN1XWD6_UNVUL</name>
<dbReference type="InterPro" id="IPR036688">
    <property type="entry name" value="MoeA_C_domain_IV_sf"/>
</dbReference>
<keyword evidence="7" id="KW-0479">Metal-binding</keyword>
<dbReference type="NCBIfam" id="NF045515">
    <property type="entry name" value="Glp_gephyrin"/>
    <property type="match status" value="1"/>
</dbReference>
<evidence type="ECO:0000313" key="9">
    <source>
        <dbReference type="EMBL" id="BDE06617.1"/>
    </source>
</evidence>
<dbReference type="Pfam" id="PF00994">
    <property type="entry name" value="MoCF_biosynth"/>
    <property type="match status" value="1"/>
</dbReference>
<evidence type="ECO:0000256" key="7">
    <source>
        <dbReference type="RuleBase" id="RU365090"/>
    </source>
</evidence>
<organism evidence="9 10">
    <name type="scientific">Vulcanimicrobium alpinum</name>
    <dbReference type="NCBI Taxonomy" id="3016050"/>
    <lineage>
        <taxon>Bacteria</taxon>
        <taxon>Bacillati</taxon>
        <taxon>Vulcanimicrobiota</taxon>
        <taxon>Vulcanimicrobiia</taxon>
        <taxon>Vulcanimicrobiales</taxon>
        <taxon>Vulcanimicrobiaceae</taxon>
        <taxon>Vulcanimicrobium</taxon>
    </lineage>
</organism>
<dbReference type="GO" id="GO:0006777">
    <property type="term" value="P:Mo-molybdopterin cofactor biosynthetic process"/>
    <property type="evidence" value="ECO:0007669"/>
    <property type="project" value="UniProtKB-UniRule"/>
</dbReference>
<dbReference type="Gene3D" id="2.170.190.11">
    <property type="entry name" value="Molybdopterin biosynthesis moea protein, domain 3"/>
    <property type="match status" value="1"/>
</dbReference>
<keyword evidence="7" id="KW-0460">Magnesium</keyword>
<evidence type="ECO:0000313" key="10">
    <source>
        <dbReference type="Proteomes" id="UP001317532"/>
    </source>
</evidence>
<dbReference type="SUPFAM" id="SSF63867">
    <property type="entry name" value="MoeA C-terminal domain-like"/>
    <property type="match status" value="1"/>
</dbReference>
<accession>A0AAN1XWD6</accession>
<dbReference type="PANTHER" id="PTHR10192:SF5">
    <property type="entry name" value="GEPHYRIN"/>
    <property type="match status" value="1"/>
</dbReference>
<evidence type="ECO:0000256" key="1">
    <source>
        <dbReference type="ARBA" id="ARBA00002901"/>
    </source>
</evidence>
<dbReference type="EC" id="2.10.1.1" evidence="7"/>
<evidence type="ECO:0000256" key="2">
    <source>
        <dbReference type="ARBA" id="ARBA00005046"/>
    </source>
</evidence>
<dbReference type="Gene3D" id="2.40.340.10">
    <property type="entry name" value="MoeA, C-terminal, domain IV"/>
    <property type="match status" value="1"/>
</dbReference>
<dbReference type="GO" id="GO:0046872">
    <property type="term" value="F:metal ion binding"/>
    <property type="evidence" value="ECO:0007669"/>
    <property type="project" value="UniProtKB-UniRule"/>
</dbReference>
<dbReference type="InterPro" id="IPR005110">
    <property type="entry name" value="MoeA_linker/N"/>
</dbReference>
<comment type="cofactor">
    <cofactor evidence="7">
        <name>Mg(2+)</name>
        <dbReference type="ChEBI" id="CHEBI:18420"/>
    </cofactor>
</comment>
<dbReference type="SMART" id="SM00852">
    <property type="entry name" value="MoCF_biosynth"/>
    <property type="match status" value="1"/>
</dbReference>
<dbReference type="Gene3D" id="3.90.105.10">
    <property type="entry name" value="Molybdopterin biosynthesis moea protein, domain 2"/>
    <property type="match status" value="1"/>
</dbReference>
<dbReference type="SUPFAM" id="SSF63882">
    <property type="entry name" value="MoeA N-terminal region -like"/>
    <property type="match status" value="1"/>
</dbReference>
<reference evidence="9 10" key="1">
    <citation type="journal article" date="2022" name="ISME Commun">
        <title>Vulcanimicrobium alpinus gen. nov. sp. nov., the first cultivated representative of the candidate phylum 'Eremiobacterota', is a metabolically versatile aerobic anoxygenic phototroph.</title>
        <authorList>
            <person name="Yabe S."/>
            <person name="Muto K."/>
            <person name="Abe K."/>
            <person name="Yokota A."/>
            <person name="Staudigel H."/>
            <person name="Tebo B.M."/>
        </authorList>
    </citation>
    <scope>NUCLEOTIDE SEQUENCE [LARGE SCALE GENOMIC DNA]</scope>
    <source>
        <strain evidence="9 10">WC8-2</strain>
    </source>
</reference>
<dbReference type="EMBL" id="AP025523">
    <property type="protein sequence ID" value="BDE06617.1"/>
    <property type="molecule type" value="Genomic_DNA"/>
</dbReference>
<dbReference type="NCBIfam" id="TIGR00177">
    <property type="entry name" value="molyb_syn"/>
    <property type="match status" value="1"/>
</dbReference>
<dbReference type="InterPro" id="IPR036425">
    <property type="entry name" value="MoaB/Mog-like_dom_sf"/>
</dbReference>
<evidence type="ECO:0000256" key="4">
    <source>
        <dbReference type="ARBA" id="ARBA00022505"/>
    </source>
</evidence>
<keyword evidence="10" id="KW-1185">Reference proteome</keyword>
<evidence type="ECO:0000256" key="5">
    <source>
        <dbReference type="ARBA" id="ARBA00023150"/>
    </source>
</evidence>
<evidence type="ECO:0000256" key="6">
    <source>
        <dbReference type="ARBA" id="ARBA00047317"/>
    </source>
</evidence>
<dbReference type="Gene3D" id="3.40.980.10">
    <property type="entry name" value="MoaB/Mog-like domain"/>
    <property type="match status" value="1"/>
</dbReference>
<dbReference type="InterPro" id="IPR008284">
    <property type="entry name" value="MoCF_biosynth_CS"/>
</dbReference>
<dbReference type="FunFam" id="2.170.190.11:FF:000001">
    <property type="entry name" value="Molybdopterin molybdenumtransferase"/>
    <property type="match status" value="1"/>
</dbReference>
<comment type="catalytic activity">
    <reaction evidence="6">
        <text>adenylyl-molybdopterin + molybdate = Mo-molybdopterin + AMP + H(+)</text>
        <dbReference type="Rhea" id="RHEA:35047"/>
        <dbReference type="ChEBI" id="CHEBI:15378"/>
        <dbReference type="ChEBI" id="CHEBI:36264"/>
        <dbReference type="ChEBI" id="CHEBI:62727"/>
        <dbReference type="ChEBI" id="CHEBI:71302"/>
        <dbReference type="ChEBI" id="CHEBI:456215"/>
        <dbReference type="EC" id="2.10.1.1"/>
    </reaction>
</comment>
<dbReference type="CDD" id="cd00887">
    <property type="entry name" value="MoeA"/>
    <property type="match status" value="1"/>
</dbReference>
<dbReference type="InterPro" id="IPR038987">
    <property type="entry name" value="MoeA-like"/>
</dbReference>
<dbReference type="KEGG" id="vab:WPS_18930"/>
<keyword evidence="5 7" id="KW-0501">Molybdenum cofactor biosynthesis</keyword>
<dbReference type="AlphaFoldDB" id="A0AAN1XWD6"/>
<dbReference type="Proteomes" id="UP001317532">
    <property type="component" value="Chromosome"/>
</dbReference>
<dbReference type="InterPro" id="IPR036135">
    <property type="entry name" value="MoeA_linker/N_sf"/>
</dbReference>
<dbReference type="InterPro" id="IPR005111">
    <property type="entry name" value="MoeA_C_domain_IV"/>
</dbReference>
<evidence type="ECO:0000256" key="3">
    <source>
        <dbReference type="ARBA" id="ARBA00010763"/>
    </source>
</evidence>
<dbReference type="Pfam" id="PF03453">
    <property type="entry name" value="MoeA_N"/>
    <property type="match status" value="1"/>
</dbReference>
<proteinExistence type="inferred from homology"/>
<feature type="domain" description="MoaB/Mog" evidence="8">
    <location>
        <begin position="184"/>
        <end position="323"/>
    </location>
</feature>
<keyword evidence="7" id="KW-0808">Transferase</keyword>
<dbReference type="SUPFAM" id="SSF53218">
    <property type="entry name" value="Molybdenum cofactor biosynthesis proteins"/>
    <property type="match status" value="1"/>
</dbReference>
<dbReference type="PANTHER" id="PTHR10192">
    <property type="entry name" value="MOLYBDOPTERIN BIOSYNTHESIS PROTEIN"/>
    <property type="match status" value="1"/>
</dbReference>
<evidence type="ECO:0000259" key="8">
    <source>
        <dbReference type="SMART" id="SM00852"/>
    </source>
</evidence>
<dbReference type="PROSITE" id="PS01079">
    <property type="entry name" value="MOCF_BIOSYNTHESIS_2"/>
    <property type="match status" value="1"/>
</dbReference>
<dbReference type="GO" id="GO:0005829">
    <property type="term" value="C:cytosol"/>
    <property type="evidence" value="ECO:0007669"/>
    <property type="project" value="TreeGrafter"/>
</dbReference>
<comment type="function">
    <text evidence="1 7">Catalyzes the insertion of molybdate into adenylated molybdopterin with the concomitant release of AMP.</text>
</comment>
<keyword evidence="4 7" id="KW-0500">Molybdenum</keyword>
<sequence length="412" mass="41762">MPPGEAFAAVARGCSPIARTEIVPLRTALGRVLASDVAASETLPAFARSTMDGYAVRAADTHGASEQSPAYLRLVDDVPTAVVPRRPIGPREAARIHTGAMIPPGADAVVMVEDTNLHPVPVGDAEVEILAAAAPGENVLTVGEDIRAGACAVPAGRRLRAADLGGFAALGITRVQVAAQPRVAILSTGDEVVPASAAPGPAQVRDVNATTIAAIVERAGGVAVAHGIAADSTLMLERTARAALDDADALVISAGSSVSVRDLTAEAIGALGAPGVLVHGIAIKPGKPTVLARCGGKPVVGLPGNPASALVVAWRIVRPLVRVLAGERIDDDGLGDERELAAVLDVAVPSRPGREDYVPCTLARDGAGHLRATPVFGASNLIFTLVRADALIAIPFDRSGVAAGETVRVIVP</sequence>
<comment type="pathway">
    <text evidence="2 7">Cofactor biosynthesis; molybdopterin biosynthesis.</text>
</comment>
<comment type="similarity">
    <text evidence="3 7">Belongs to the MoeA family.</text>
</comment>
<gene>
    <name evidence="9" type="ORF">WPS_18930</name>
</gene>
<protein>
    <recommendedName>
        <fullName evidence="7">Molybdopterin molybdenumtransferase</fullName>
        <ecNumber evidence="7">2.10.1.1</ecNumber>
    </recommendedName>
</protein>